<proteinExistence type="predicted"/>
<feature type="compositionally biased region" description="Polar residues" evidence="1">
    <location>
        <begin position="142"/>
        <end position="184"/>
    </location>
</feature>
<organism evidence="2 3">
    <name type="scientific">Ambispora leptoticha</name>
    <dbReference type="NCBI Taxonomy" id="144679"/>
    <lineage>
        <taxon>Eukaryota</taxon>
        <taxon>Fungi</taxon>
        <taxon>Fungi incertae sedis</taxon>
        <taxon>Mucoromycota</taxon>
        <taxon>Glomeromycotina</taxon>
        <taxon>Glomeromycetes</taxon>
        <taxon>Archaeosporales</taxon>
        <taxon>Ambisporaceae</taxon>
        <taxon>Ambispora</taxon>
    </lineage>
</organism>
<dbReference type="Proteomes" id="UP000789508">
    <property type="component" value="Unassembled WGS sequence"/>
</dbReference>
<comment type="caution">
    <text evidence="2">The sequence shown here is derived from an EMBL/GenBank/DDBJ whole genome shotgun (WGS) entry which is preliminary data.</text>
</comment>
<evidence type="ECO:0000313" key="2">
    <source>
        <dbReference type="EMBL" id="CAG8716770.1"/>
    </source>
</evidence>
<feature type="region of interest" description="Disordered" evidence="1">
    <location>
        <begin position="135"/>
        <end position="236"/>
    </location>
</feature>
<dbReference type="AlphaFoldDB" id="A0A9N9NA94"/>
<dbReference type="OrthoDB" id="2420774at2759"/>
<protein>
    <submittedName>
        <fullName evidence="2">9973_t:CDS:1</fullName>
    </submittedName>
</protein>
<accession>A0A9N9NA94</accession>
<feature type="compositionally biased region" description="Low complexity" evidence="1">
    <location>
        <begin position="201"/>
        <end position="213"/>
    </location>
</feature>
<name>A0A9N9NA94_9GLOM</name>
<feature type="region of interest" description="Disordered" evidence="1">
    <location>
        <begin position="96"/>
        <end position="116"/>
    </location>
</feature>
<sequence>STNRKKPSETMYVNIPKFLKIDKPIYNSYRESLRLMITAKYEKNVPEFRQIPESEKSGIIKRFKRKNPTFPLTICDWAIRRMMQGIINNKRDIEKRKMNSHSSHNSKKTKKDLPIGTRETIEEFVSSLGMSTIDHNQPLEVTRTSSPVNNAKITTDTSTSHAPLTTLQQQNNSDIPDISSTTEVSKIPSKKSRASGRTLRSHASSSIHASAQSNDPVNEIADAVNSKKTIKSRSLK</sequence>
<evidence type="ECO:0000313" key="3">
    <source>
        <dbReference type="Proteomes" id="UP000789508"/>
    </source>
</evidence>
<keyword evidence="3" id="KW-1185">Reference proteome</keyword>
<gene>
    <name evidence="2" type="ORF">ALEPTO_LOCUS12105</name>
</gene>
<reference evidence="2" key="1">
    <citation type="submission" date="2021-06" db="EMBL/GenBank/DDBJ databases">
        <authorList>
            <person name="Kallberg Y."/>
            <person name="Tangrot J."/>
            <person name="Rosling A."/>
        </authorList>
    </citation>
    <scope>NUCLEOTIDE SEQUENCE</scope>
    <source>
        <strain evidence="2">FL130A</strain>
    </source>
</reference>
<feature type="non-terminal residue" evidence="2">
    <location>
        <position position="236"/>
    </location>
</feature>
<evidence type="ECO:0000256" key="1">
    <source>
        <dbReference type="SAM" id="MobiDB-lite"/>
    </source>
</evidence>
<dbReference type="EMBL" id="CAJVPS010024582">
    <property type="protein sequence ID" value="CAG8716770.1"/>
    <property type="molecule type" value="Genomic_DNA"/>
</dbReference>
<feature type="non-terminal residue" evidence="2">
    <location>
        <position position="1"/>
    </location>
</feature>